<name>A0A919K742_9ACTN</name>
<reference evidence="1" key="1">
    <citation type="submission" date="2021-01" db="EMBL/GenBank/DDBJ databases">
        <title>Whole genome shotgun sequence of Actinoplanes rishiriensis NBRC 108556.</title>
        <authorList>
            <person name="Komaki H."/>
            <person name="Tamura T."/>
        </authorList>
    </citation>
    <scope>NUCLEOTIDE SEQUENCE</scope>
    <source>
        <strain evidence="1">NBRC 108556</strain>
    </source>
</reference>
<dbReference type="EMBL" id="BOMV01000087">
    <property type="protein sequence ID" value="GIF00578.1"/>
    <property type="molecule type" value="Genomic_DNA"/>
</dbReference>
<comment type="caution">
    <text evidence="1">The sequence shown here is derived from an EMBL/GenBank/DDBJ whole genome shotgun (WGS) entry which is preliminary data.</text>
</comment>
<evidence type="ECO:0000313" key="2">
    <source>
        <dbReference type="Proteomes" id="UP000636960"/>
    </source>
</evidence>
<dbReference type="AlphaFoldDB" id="A0A919K742"/>
<organism evidence="1 2">
    <name type="scientific">Paractinoplanes rishiriensis</name>
    <dbReference type="NCBI Taxonomy" id="1050105"/>
    <lineage>
        <taxon>Bacteria</taxon>
        <taxon>Bacillati</taxon>
        <taxon>Actinomycetota</taxon>
        <taxon>Actinomycetes</taxon>
        <taxon>Micromonosporales</taxon>
        <taxon>Micromonosporaceae</taxon>
        <taxon>Paractinoplanes</taxon>
    </lineage>
</organism>
<accession>A0A919K742</accession>
<evidence type="ECO:0000313" key="1">
    <source>
        <dbReference type="EMBL" id="GIF00578.1"/>
    </source>
</evidence>
<dbReference type="Proteomes" id="UP000636960">
    <property type="component" value="Unassembled WGS sequence"/>
</dbReference>
<protein>
    <submittedName>
        <fullName evidence="1">Uncharacterized protein</fullName>
    </submittedName>
</protein>
<sequence length="433" mass="48260">MVFRQLGAWVDEELPRLNRAILRGDVPPGRLAEQVREMLLPHLPEVHRLDVEQAQRLVVRLGFAGASVARHFQEWHPNAKADPERAFDGLTVGDVPFLDYFGALADRTGQGHYGRDTYASLVRWNVGTLEVRRGPEVMTTLPGVFDDGRIRSYTGTAGEEEFFLLVKRSEAVELAANELLEPLSREEAGLLSADAVERVRLATELIEAMRRLFLDFAALPPERALPAEHFMDVFRQFAVHWTAGDIPPSGALDPEALKRDFLLGIGLSGYDQHVRRLFPALLDGEREVIDRLMGRPALPEQLLAGLGLDPDGLRASAGTELRRLVGHHPALMDWYRLLSAHARASGAHLMLSKKYLFKPQRRRDLSGEGDQHLVSNRAGTTGMNETFLERITRARQEHPLAPLRNAVFTPESAENEQVRGVRSAATVSIARVG</sequence>
<gene>
    <name evidence="1" type="ORF">Ari01nite_80420</name>
</gene>
<proteinExistence type="predicted"/>
<keyword evidence="2" id="KW-1185">Reference proteome</keyword>
<dbReference type="RefSeq" id="WP_203788538.1">
    <property type="nucleotide sequence ID" value="NZ_BOMV01000087.1"/>
</dbReference>